<feature type="domain" description="DUF883" evidence="8">
    <location>
        <begin position="10"/>
        <end position="59"/>
    </location>
</feature>
<dbReference type="Proteomes" id="UP000461670">
    <property type="component" value="Unassembled WGS sequence"/>
</dbReference>
<comment type="caution">
    <text evidence="10">The sequence shown here is derived from an EMBL/GenBank/DDBJ whole genome shotgun (WGS) entry which is preliminary data.</text>
</comment>
<evidence type="ECO:0000256" key="6">
    <source>
        <dbReference type="ARBA" id="ARBA00022989"/>
    </source>
</evidence>
<evidence type="ECO:0000256" key="3">
    <source>
        <dbReference type="ARBA" id="ARBA00022475"/>
    </source>
</evidence>
<evidence type="ECO:0000256" key="4">
    <source>
        <dbReference type="ARBA" id="ARBA00022519"/>
    </source>
</evidence>
<evidence type="ECO:0000256" key="7">
    <source>
        <dbReference type="ARBA" id="ARBA00023136"/>
    </source>
</evidence>
<keyword evidence="6" id="KW-1133">Transmembrane helix</keyword>
<keyword evidence="5" id="KW-0812">Transmembrane</keyword>
<feature type="domain" description="DUF883" evidence="9">
    <location>
        <begin position="73"/>
        <end position="102"/>
    </location>
</feature>
<dbReference type="PANTHER" id="PTHR35893">
    <property type="entry name" value="INNER MEMBRANE PROTEIN-RELATED"/>
    <property type="match status" value="1"/>
</dbReference>
<dbReference type="Pfam" id="PF05957">
    <property type="entry name" value="DUF883"/>
    <property type="match status" value="1"/>
</dbReference>
<evidence type="ECO:0000313" key="10">
    <source>
        <dbReference type="EMBL" id="KAF1019017.1"/>
    </source>
</evidence>
<sequence>MAASIKKSVARAELEDLVSDLRDIISSSDSLSSSPEVKAIRARLEDAVQRAREAATDAAHEAAEQARRAAHAADDYAHDEPWRVAGTALAVGAVLGFLLGRR</sequence>
<gene>
    <name evidence="10" type="primary">yqjD</name>
    <name evidence="10" type="ORF">GAK30_03360</name>
</gene>
<dbReference type="GO" id="GO:0043022">
    <property type="term" value="F:ribosome binding"/>
    <property type="evidence" value="ECO:0007669"/>
    <property type="project" value="InterPro"/>
</dbReference>
<protein>
    <recommendedName>
        <fullName evidence="12">Membrane-anchored ribosome-binding protein, inhibits growth in stationary phase, ElaB/YqjD/DUF883 family</fullName>
    </recommendedName>
</protein>
<dbReference type="EMBL" id="WNDQ01000067">
    <property type="protein sequence ID" value="KAF1019017.1"/>
    <property type="molecule type" value="Genomic_DNA"/>
</dbReference>
<dbReference type="GO" id="GO:0005886">
    <property type="term" value="C:plasma membrane"/>
    <property type="evidence" value="ECO:0007669"/>
    <property type="project" value="UniProtKB-SubCell"/>
</dbReference>
<evidence type="ECO:0000313" key="11">
    <source>
        <dbReference type="Proteomes" id="UP000461670"/>
    </source>
</evidence>
<evidence type="ECO:0008006" key="12">
    <source>
        <dbReference type="Google" id="ProtNLM"/>
    </source>
</evidence>
<reference evidence="11" key="1">
    <citation type="journal article" date="2020" name="MBio">
        <title>Horizontal gene transfer to a defensive symbiont with a reduced genome amongst a multipartite beetle microbiome.</title>
        <authorList>
            <person name="Waterworth S.C."/>
            <person name="Florez L.V."/>
            <person name="Rees E.R."/>
            <person name="Hertweck C."/>
            <person name="Kaltenpoth M."/>
            <person name="Kwan J.C."/>
        </authorList>
    </citation>
    <scope>NUCLEOTIDE SEQUENCE [LARGE SCALE GENOMIC DNA]</scope>
</reference>
<accession>A0A7V8FLC0</accession>
<comment type="similarity">
    <text evidence="2">Belongs to the ElaB/YgaM/YqjD family.</text>
</comment>
<evidence type="ECO:0000259" key="8">
    <source>
        <dbReference type="Pfam" id="PF05957"/>
    </source>
</evidence>
<proteinExistence type="inferred from homology"/>
<dbReference type="Pfam" id="PF19029">
    <property type="entry name" value="DUF883_C"/>
    <property type="match status" value="1"/>
</dbReference>
<keyword evidence="7" id="KW-0472">Membrane</keyword>
<dbReference type="AlphaFoldDB" id="A0A7V8FLC0"/>
<dbReference type="InterPro" id="IPR043604">
    <property type="entry name" value="DUF883_N"/>
</dbReference>
<name>A0A7V8FLC0_9BURK</name>
<dbReference type="InterPro" id="IPR010279">
    <property type="entry name" value="YqjD/ElaB"/>
</dbReference>
<evidence type="ECO:0000259" key="9">
    <source>
        <dbReference type="Pfam" id="PF19029"/>
    </source>
</evidence>
<evidence type="ECO:0000256" key="1">
    <source>
        <dbReference type="ARBA" id="ARBA00004377"/>
    </source>
</evidence>
<organism evidence="10 11">
    <name type="scientific">Paracidovorax wautersii</name>
    <dbReference type="NCBI Taxonomy" id="1177982"/>
    <lineage>
        <taxon>Bacteria</taxon>
        <taxon>Pseudomonadati</taxon>
        <taxon>Pseudomonadota</taxon>
        <taxon>Betaproteobacteria</taxon>
        <taxon>Burkholderiales</taxon>
        <taxon>Comamonadaceae</taxon>
        <taxon>Paracidovorax</taxon>
    </lineage>
</organism>
<comment type="subcellular location">
    <subcellularLocation>
        <location evidence="1">Cell inner membrane</location>
        <topology evidence="1">Single-pass membrane protein</topology>
    </subcellularLocation>
</comment>
<evidence type="ECO:0000256" key="5">
    <source>
        <dbReference type="ARBA" id="ARBA00022692"/>
    </source>
</evidence>
<keyword evidence="3" id="KW-1003">Cell membrane</keyword>
<dbReference type="InterPro" id="IPR043605">
    <property type="entry name" value="DUF883_C"/>
</dbReference>
<dbReference type="PANTHER" id="PTHR35893:SF3">
    <property type="entry name" value="INNER MEMBRANE PROTEIN"/>
    <property type="match status" value="1"/>
</dbReference>
<keyword evidence="4" id="KW-0997">Cell inner membrane</keyword>
<evidence type="ECO:0000256" key="2">
    <source>
        <dbReference type="ARBA" id="ARBA00010423"/>
    </source>
</evidence>